<dbReference type="PANTHER" id="PTHR46379:SF1">
    <property type="entry name" value="ZINC FINGER MYND DOMAIN-CONTAINING PROTEIN 11"/>
    <property type="match status" value="1"/>
</dbReference>
<dbReference type="InterPro" id="IPR011011">
    <property type="entry name" value="Znf_FYVE_PHD"/>
</dbReference>
<name>A0A085MDN4_9BILA</name>
<keyword evidence="5" id="KW-1185">Reference proteome</keyword>
<sequence length="373" mass="42985">MGRLLRSRCEHSKSASETSTWMKTYTFIVSAPPKTVGQLWTLVNHIRCCNGIATLDDIVRKAEETFGWTRKDTMSYIDGCVDDHVLLRAADRVKNGYFYSIPMLPEEVPEKDIYCFNCHQLRNVRNCTRCFRAFHTECLPENFLPTGMLLLCPPCQTYLWELSCEVEPLTKLLEPILSSKLVNIPGRYSKIVQISPRHNHFVFIAHHMDLSIMSMKLENGLYWKLCEFLGDVEIMLHNVNIIYGYDSSIVKTAEVAFEEAKSAIAAWESKSMIRRGEMKDMAADLMLVRKRRRVSPEQKVPDLNGIDDQPTGSTRWQAQLQGLTETIIRSKEKRQKLIAETIKVRARVLTELPRLDDCAMDEIRREFDSSSHT</sequence>
<accession>A0A085MDN4</accession>
<feature type="domain" description="Bromo" evidence="3">
    <location>
        <begin position="199"/>
        <end position="250"/>
    </location>
</feature>
<dbReference type="Gene3D" id="1.20.920.10">
    <property type="entry name" value="Bromodomain-like"/>
    <property type="match status" value="1"/>
</dbReference>
<dbReference type="GO" id="GO:0005634">
    <property type="term" value="C:nucleus"/>
    <property type="evidence" value="ECO:0007669"/>
    <property type="project" value="TreeGrafter"/>
</dbReference>
<reference evidence="4 5" key="1">
    <citation type="journal article" date="2014" name="Nat. Genet.">
        <title>Genome and transcriptome of the porcine whipworm Trichuris suis.</title>
        <authorList>
            <person name="Jex A.R."/>
            <person name="Nejsum P."/>
            <person name="Schwarz E.M."/>
            <person name="Hu L."/>
            <person name="Young N.D."/>
            <person name="Hall R.S."/>
            <person name="Korhonen P.K."/>
            <person name="Liao S."/>
            <person name="Thamsborg S."/>
            <person name="Xia J."/>
            <person name="Xu P."/>
            <person name="Wang S."/>
            <person name="Scheerlinck J.P."/>
            <person name="Hofmann A."/>
            <person name="Sternberg P.W."/>
            <person name="Wang J."/>
            <person name="Gasser R.B."/>
        </authorList>
    </citation>
    <scope>NUCLEOTIDE SEQUENCE [LARGE SCALE GENOMIC DNA]</scope>
    <source>
        <strain evidence="4">DCEP-RM93M</strain>
    </source>
</reference>
<protein>
    <recommendedName>
        <fullName evidence="3">Bromo domain-containing protein</fullName>
    </recommendedName>
</protein>
<dbReference type="InterPro" id="IPR036427">
    <property type="entry name" value="Bromodomain-like_sf"/>
</dbReference>
<evidence type="ECO:0000313" key="5">
    <source>
        <dbReference type="Proteomes" id="UP000030764"/>
    </source>
</evidence>
<gene>
    <name evidence="4" type="ORF">M513_03670</name>
</gene>
<dbReference type="AlphaFoldDB" id="A0A085MDN4"/>
<evidence type="ECO:0000313" key="4">
    <source>
        <dbReference type="EMBL" id="KFD55330.1"/>
    </source>
</evidence>
<dbReference type="GO" id="GO:0034243">
    <property type="term" value="P:regulation of transcription elongation by RNA polymerase II"/>
    <property type="evidence" value="ECO:0007669"/>
    <property type="project" value="InterPro"/>
</dbReference>
<dbReference type="InterPro" id="IPR013083">
    <property type="entry name" value="Znf_RING/FYVE/PHD"/>
</dbReference>
<dbReference type="SUPFAM" id="SSF57903">
    <property type="entry name" value="FYVE/PHD zinc finger"/>
    <property type="match status" value="1"/>
</dbReference>
<evidence type="ECO:0000259" key="3">
    <source>
        <dbReference type="PROSITE" id="PS50014"/>
    </source>
</evidence>
<dbReference type="Proteomes" id="UP000030764">
    <property type="component" value="Unassembled WGS sequence"/>
</dbReference>
<proteinExistence type="predicted"/>
<dbReference type="InterPro" id="IPR047269">
    <property type="entry name" value="ZMY11"/>
</dbReference>
<keyword evidence="1 2" id="KW-0103">Bromodomain</keyword>
<organism evidence="4 5">
    <name type="scientific">Trichuris suis</name>
    <name type="common">pig whipworm</name>
    <dbReference type="NCBI Taxonomy" id="68888"/>
    <lineage>
        <taxon>Eukaryota</taxon>
        <taxon>Metazoa</taxon>
        <taxon>Ecdysozoa</taxon>
        <taxon>Nematoda</taxon>
        <taxon>Enoplea</taxon>
        <taxon>Dorylaimia</taxon>
        <taxon>Trichinellida</taxon>
        <taxon>Trichuridae</taxon>
        <taxon>Trichuris</taxon>
    </lineage>
</organism>
<evidence type="ECO:0000256" key="2">
    <source>
        <dbReference type="PROSITE-ProRule" id="PRU00035"/>
    </source>
</evidence>
<dbReference type="PANTHER" id="PTHR46379">
    <property type="entry name" value="ZINC FINGER MYND DOMAIN-CONTAINING"/>
    <property type="match status" value="1"/>
</dbReference>
<dbReference type="SUPFAM" id="SSF47370">
    <property type="entry name" value="Bromodomain"/>
    <property type="match status" value="1"/>
</dbReference>
<evidence type="ECO:0000256" key="1">
    <source>
        <dbReference type="ARBA" id="ARBA00023117"/>
    </source>
</evidence>
<dbReference type="GO" id="GO:0009966">
    <property type="term" value="P:regulation of signal transduction"/>
    <property type="evidence" value="ECO:0007669"/>
    <property type="project" value="TreeGrafter"/>
</dbReference>
<dbReference type="InterPro" id="IPR001487">
    <property type="entry name" value="Bromodomain"/>
</dbReference>
<dbReference type="GO" id="GO:0003714">
    <property type="term" value="F:transcription corepressor activity"/>
    <property type="evidence" value="ECO:0007669"/>
    <property type="project" value="InterPro"/>
</dbReference>
<dbReference type="Pfam" id="PF00439">
    <property type="entry name" value="Bromodomain"/>
    <property type="match status" value="1"/>
</dbReference>
<dbReference type="Gene3D" id="3.30.40.10">
    <property type="entry name" value="Zinc/RING finger domain, C3HC4 (zinc finger)"/>
    <property type="match status" value="1"/>
</dbReference>
<dbReference type="PROSITE" id="PS50014">
    <property type="entry name" value="BROMODOMAIN_2"/>
    <property type="match status" value="1"/>
</dbReference>
<dbReference type="EMBL" id="KL363200">
    <property type="protein sequence ID" value="KFD55330.1"/>
    <property type="molecule type" value="Genomic_DNA"/>
</dbReference>